<dbReference type="InterPro" id="IPR051859">
    <property type="entry name" value="DCAF"/>
</dbReference>
<feature type="region of interest" description="Disordered" evidence="2">
    <location>
        <begin position="1"/>
        <end position="40"/>
    </location>
</feature>
<dbReference type="PROSITE" id="PS50082">
    <property type="entry name" value="WD_REPEATS_2"/>
    <property type="match status" value="2"/>
</dbReference>
<accession>A0A4Y9ZXU8</accession>
<organism evidence="3 4">
    <name type="scientific">Hericium alpestre</name>
    <dbReference type="NCBI Taxonomy" id="135208"/>
    <lineage>
        <taxon>Eukaryota</taxon>
        <taxon>Fungi</taxon>
        <taxon>Dikarya</taxon>
        <taxon>Basidiomycota</taxon>
        <taxon>Agaricomycotina</taxon>
        <taxon>Agaricomycetes</taxon>
        <taxon>Russulales</taxon>
        <taxon>Hericiaceae</taxon>
        <taxon>Hericium</taxon>
    </lineage>
</organism>
<feature type="repeat" description="WD" evidence="1">
    <location>
        <begin position="418"/>
        <end position="459"/>
    </location>
</feature>
<feature type="region of interest" description="Disordered" evidence="2">
    <location>
        <begin position="94"/>
        <end position="149"/>
    </location>
</feature>
<evidence type="ECO:0000256" key="1">
    <source>
        <dbReference type="PROSITE-ProRule" id="PRU00221"/>
    </source>
</evidence>
<reference evidence="3 4" key="1">
    <citation type="submission" date="2019-02" db="EMBL/GenBank/DDBJ databases">
        <title>Genome sequencing of the rare red list fungi Hericium alpestre (H. flagellum).</title>
        <authorList>
            <person name="Buettner E."/>
            <person name="Kellner H."/>
        </authorList>
    </citation>
    <scope>NUCLEOTIDE SEQUENCE [LARGE SCALE GENOMIC DNA]</scope>
    <source>
        <strain evidence="3 4">DSM 108284</strain>
    </source>
</reference>
<dbReference type="Proteomes" id="UP000298061">
    <property type="component" value="Unassembled WGS sequence"/>
</dbReference>
<feature type="compositionally biased region" description="Acidic residues" evidence="2">
    <location>
        <begin position="7"/>
        <end position="40"/>
    </location>
</feature>
<name>A0A4Y9ZXU8_9AGAM</name>
<feature type="compositionally biased region" description="Acidic residues" evidence="2">
    <location>
        <begin position="113"/>
        <end position="127"/>
    </location>
</feature>
<comment type="caution">
    <text evidence="3">The sequence shown here is derived from an EMBL/GenBank/DDBJ whole genome shotgun (WGS) entry which is preliminary data.</text>
</comment>
<dbReference type="AlphaFoldDB" id="A0A4Y9ZXU8"/>
<keyword evidence="1" id="KW-0853">WD repeat</keyword>
<dbReference type="InterPro" id="IPR015943">
    <property type="entry name" value="WD40/YVTN_repeat-like_dom_sf"/>
</dbReference>
<dbReference type="GO" id="GO:0043161">
    <property type="term" value="P:proteasome-mediated ubiquitin-dependent protein catabolic process"/>
    <property type="evidence" value="ECO:0007669"/>
    <property type="project" value="TreeGrafter"/>
</dbReference>
<protein>
    <submittedName>
        <fullName evidence="3">Uncharacterized protein</fullName>
    </submittedName>
</protein>
<dbReference type="SUPFAM" id="SSF50978">
    <property type="entry name" value="WD40 repeat-like"/>
    <property type="match status" value="1"/>
</dbReference>
<proteinExistence type="predicted"/>
<dbReference type="STRING" id="135208.A0A4Y9ZXU8"/>
<evidence type="ECO:0000256" key="2">
    <source>
        <dbReference type="SAM" id="MobiDB-lite"/>
    </source>
</evidence>
<dbReference type="PANTHER" id="PTHR19847">
    <property type="entry name" value="DDB1- AND CUL4-ASSOCIATED FACTOR 11"/>
    <property type="match status" value="1"/>
</dbReference>
<gene>
    <name evidence="3" type="ORF">EWM64_g4307</name>
</gene>
<dbReference type="GO" id="GO:0080008">
    <property type="term" value="C:Cul4-RING E3 ubiquitin ligase complex"/>
    <property type="evidence" value="ECO:0007669"/>
    <property type="project" value="TreeGrafter"/>
</dbReference>
<dbReference type="InterPro" id="IPR001680">
    <property type="entry name" value="WD40_rpt"/>
</dbReference>
<dbReference type="InterPro" id="IPR036322">
    <property type="entry name" value="WD40_repeat_dom_sf"/>
</dbReference>
<evidence type="ECO:0000313" key="4">
    <source>
        <dbReference type="Proteomes" id="UP000298061"/>
    </source>
</evidence>
<dbReference type="PANTHER" id="PTHR19847:SF7">
    <property type="entry name" value="DDB1- AND CUL4-ASSOCIATED FACTOR 11"/>
    <property type="match status" value="1"/>
</dbReference>
<sequence length="576" mass="64185">MERWTMEDDDPDYVPSIDEDEEEDDDAEEDMDEEEQEHDLDVNIDEVDLDGSPAQDLLHTLVELHRLADQSDTQGARPSDATQLLVRLLGDEPLRPTRMPVSNVAAAPRAQVSDEEDEDEESDDEFDGYGLRGGTGSRRLPAWAGPTTEPQKAGMELLMGGEFGRVRNKINGRNVAKILASRATKTRKFYREDVLSNLVPNTNGTAVASYDSNIYCGQFSADSTFYYTCAQDFRLHIYDVTAPPQRTRPIHETRYRRMRPDHETTMKVMKTIPGHAGRWTITDSHLSPDNERIIYSSITPVVWMATTLDSSTTQKPINFSDRPIRDSDWDYDRFGIWSCRFSADGNEVIAGGNRRIFVYDLLADRRTVKIHAHDDDINSCCWADTASGNILISASDDTFIKVWDRRSLGSSPKPSGVFIGHTEGITNVSAKGDGRYIISNGKDQALRLWDLRKMRTNAEYEAVKHTSYGSPNFDYRYGSYPRLTRPAHPKDCSIMTYRGHTVLHTLIRCHFSPTETTGGQYIYSGSADGRVGGLVAADTQAGLGSACAHAEAVEVEVLAVGAVSLGRVHGPQTSRA</sequence>
<feature type="repeat" description="WD" evidence="1">
    <location>
        <begin position="370"/>
        <end position="404"/>
    </location>
</feature>
<dbReference type="Pfam" id="PF00400">
    <property type="entry name" value="WD40"/>
    <property type="match status" value="3"/>
</dbReference>
<dbReference type="EMBL" id="SFCI01000454">
    <property type="protein sequence ID" value="TFY79706.1"/>
    <property type="molecule type" value="Genomic_DNA"/>
</dbReference>
<dbReference type="Gene3D" id="2.130.10.10">
    <property type="entry name" value="YVTN repeat-like/Quinoprotein amine dehydrogenase"/>
    <property type="match status" value="1"/>
</dbReference>
<dbReference type="OrthoDB" id="63070at2759"/>
<keyword evidence="4" id="KW-1185">Reference proteome</keyword>
<dbReference type="SMART" id="SM00320">
    <property type="entry name" value="WD40"/>
    <property type="match status" value="6"/>
</dbReference>
<evidence type="ECO:0000313" key="3">
    <source>
        <dbReference type="EMBL" id="TFY79706.1"/>
    </source>
</evidence>
<dbReference type="PROSITE" id="PS50294">
    <property type="entry name" value="WD_REPEATS_REGION"/>
    <property type="match status" value="2"/>
</dbReference>